<organism evidence="1">
    <name type="scientific">Anguilla anguilla</name>
    <name type="common">European freshwater eel</name>
    <name type="synonym">Muraena anguilla</name>
    <dbReference type="NCBI Taxonomy" id="7936"/>
    <lineage>
        <taxon>Eukaryota</taxon>
        <taxon>Metazoa</taxon>
        <taxon>Chordata</taxon>
        <taxon>Craniata</taxon>
        <taxon>Vertebrata</taxon>
        <taxon>Euteleostomi</taxon>
        <taxon>Actinopterygii</taxon>
        <taxon>Neopterygii</taxon>
        <taxon>Teleostei</taxon>
        <taxon>Anguilliformes</taxon>
        <taxon>Anguillidae</taxon>
        <taxon>Anguilla</taxon>
    </lineage>
</organism>
<evidence type="ECO:0000313" key="1">
    <source>
        <dbReference type="EMBL" id="JAH99391.1"/>
    </source>
</evidence>
<accession>A0A0E9XAD1</accession>
<sequence length="14" mass="1604">MVPFLFCEFSLGTL</sequence>
<protein>
    <submittedName>
        <fullName evidence="1">Uncharacterized protein</fullName>
    </submittedName>
</protein>
<reference evidence="1" key="1">
    <citation type="submission" date="2014-11" db="EMBL/GenBank/DDBJ databases">
        <authorList>
            <person name="Amaro Gonzalez C."/>
        </authorList>
    </citation>
    <scope>NUCLEOTIDE SEQUENCE</scope>
</reference>
<dbReference type="EMBL" id="GBXM01009186">
    <property type="protein sequence ID" value="JAH99391.1"/>
    <property type="molecule type" value="Transcribed_RNA"/>
</dbReference>
<reference evidence="1" key="2">
    <citation type="journal article" date="2015" name="Fish Shellfish Immunol.">
        <title>Early steps in the European eel (Anguilla anguilla)-Vibrio vulnificus interaction in the gills: Role of the RtxA13 toxin.</title>
        <authorList>
            <person name="Callol A."/>
            <person name="Pajuelo D."/>
            <person name="Ebbesson L."/>
            <person name="Teles M."/>
            <person name="MacKenzie S."/>
            <person name="Amaro C."/>
        </authorList>
    </citation>
    <scope>NUCLEOTIDE SEQUENCE</scope>
</reference>
<name>A0A0E9XAD1_ANGAN</name>
<proteinExistence type="predicted"/>